<comment type="caution">
    <text evidence="3">The sequence shown here is derived from an EMBL/GenBank/DDBJ whole genome shotgun (WGS) entry which is preliminary data.</text>
</comment>
<accession>A0A1Y2DLI1</accession>
<dbReference type="GO" id="GO:0005829">
    <property type="term" value="C:cytosol"/>
    <property type="evidence" value="ECO:0007669"/>
    <property type="project" value="GOC"/>
</dbReference>
<dbReference type="Proteomes" id="UP000193689">
    <property type="component" value="Unassembled WGS sequence"/>
</dbReference>
<keyword evidence="1" id="KW-1133">Transmembrane helix</keyword>
<dbReference type="GO" id="GO:0005770">
    <property type="term" value="C:late endosome"/>
    <property type="evidence" value="ECO:0007669"/>
    <property type="project" value="TreeGrafter"/>
</dbReference>
<feature type="transmembrane region" description="Helical" evidence="1">
    <location>
        <begin position="6"/>
        <end position="25"/>
    </location>
</feature>
<name>A0A1Y2DLI1_9PEZI</name>
<reference evidence="3 4" key="1">
    <citation type="submission" date="2016-07" db="EMBL/GenBank/DDBJ databases">
        <title>Pervasive Adenine N6-methylation of Active Genes in Fungi.</title>
        <authorList>
            <consortium name="DOE Joint Genome Institute"/>
            <person name="Mondo S.J."/>
            <person name="Dannebaum R.O."/>
            <person name="Kuo R.C."/>
            <person name="Labutti K."/>
            <person name="Haridas S."/>
            <person name="Kuo A."/>
            <person name="Salamov A."/>
            <person name="Ahrendt S.R."/>
            <person name="Lipzen A."/>
            <person name="Sullivan W."/>
            <person name="Andreopoulos W.B."/>
            <person name="Clum A."/>
            <person name="Lindquist E."/>
            <person name="Daum C."/>
            <person name="Ramamoorthy G.K."/>
            <person name="Gryganskyi A."/>
            <person name="Culley D."/>
            <person name="Magnuson J.K."/>
            <person name="James T.Y."/>
            <person name="O'Malley M.A."/>
            <person name="Stajich J.E."/>
            <person name="Spatafora J.W."/>
            <person name="Visel A."/>
            <person name="Grigoriev I.V."/>
        </authorList>
    </citation>
    <scope>NUCLEOTIDE SEQUENCE [LARGE SCALE GENOMIC DNA]</scope>
    <source>
        <strain evidence="3 4">CBS 129021</strain>
    </source>
</reference>
<keyword evidence="1" id="KW-0472">Membrane</keyword>
<dbReference type="Gene3D" id="3.50.50.60">
    <property type="entry name" value="FAD/NAD(P)-binding domain"/>
    <property type="match status" value="1"/>
</dbReference>
<dbReference type="PANTHER" id="PTHR13847:SF150">
    <property type="entry name" value="OXIDOREDUCTASE TDA3-RELATED"/>
    <property type="match status" value="1"/>
</dbReference>
<dbReference type="STRING" id="1141098.A0A1Y2DLI1"/>
<dbReference type="AlphaFoldDB" id="A0A1Y2DLI1"/>
<keyword evidence="1" id="KW-0812">Transmembrane</keyword>
<dbReference type="InterPro" id="IPR036188">
    <property type="entry name" value="FAD/NAD-bd_sf"/>
</dbReference>
<sequence length="389" mass="41509">MPSDAKQIIIIGGGIVGISTAYYLLQHPQYDSKKDFVIVIEAGHLGESASGKAGGFLASWATPKCLAPLSFKLHAELAKDLGGDKWGYRRVHAAEIKLKIELEEPDINVSGKAPKNLDWLLPGSIEDYTEVGTPVDSAQAHPKLLLQSMASAVISGGASIILNTSVSRINYDDTGSVVKSVTVTGDAAETIVPATHILVAAGPWTPKLIPSIHLLAPKGHSVVFNPSRDLSSHVLFPVIETEGGGEIEADIYPRPKDSLNGFETAYSSGPDYYDSLLPSSVETVEVESVKCDEVITAISGVSQQLREGGVIARQACYKAQIRKHEEGEEVGPIVGPMEDVKGLWVATGFDEWGIQNAPGAGLVTSQMIIEGKAWSADVDSLHPRHYVAR</sequence>
<dbReference type="OrthoDB" id="498204at2759"/>
<organism evidence="3 4">
    <name type="scientific">Pseudomassariella vexata</name>
    <dbReference type="NCBI Taxonomy" id="1141098"/>
    <lineage>
        <taxon>Eukaryota</taxon>
        <taxon>Fungi</taxon>
        <taxon>Dikarya</taxon>
        <taxon>Ascomycota</taxon>
        <taxon>Pezizomycotina</taxon>
        <taxon>Sordariomycetes</taxon>
        <taxon>Xylariomycetidae</taxon>
        <taxon>Amphisphaeriales</taxon>
        <taxon>Pseudomassariaceae</taxon>
        <taxon>Pseudomassariella</taxon>
    </lineage>
</organism>
<dbReference type="EMBL" id="MCFJ01000012">
    <property type="protein sequence ID" value="ORY60004.1"/>
    <property type="molecule type" value="Genomic_DNA"/>
</dbReference>
<gene>
    <name evidence="3" type="ORF">BCR38DRAFT_443560</name>
</gene>
<dbReference type="InterPro" id="IPR006076">
    <property type="entry name" value="FAD-dep_OxRdtase"/>
</dbReference>
<evidence type="ECO:0000313" key="4">
    <source>
        <dbReference type="Proteomes" id="UP000193689"/>
    </source>
</evidence>
<dbReference type="InParanoid" id="A0A1Y2DLI1"/>
<feature type="domain" description="FAD dependent oxidoreductase" evidence="2">
    <location>
        <begin position="8"/>
        <end position="366"/>
    </location>
</feature>
<evidence type="ECO:0000313" key="3">
    <source>
        <dbReference type="EMBL" id="ORY60004.1"/>
    </source>
</evidence>
<dbReference type="SUPFAM" id="SSF51905">
    <property type="entry name" value="FAD/NAD(P)-binding domain"/>
    <property type="match status" value="1"/>
</dbReference>
<dbReference type="Gene3D" id="3.30.9.10">
    <property type="entry name" value="D-Amino Acid Oxidase, subunit A, domain 2"/>
    <property type="match status" value="1"/>
</dbReference>
<protein>
    <submittedName>
        <fullName evidence="3">FAD dependent oxidoreductase</fullName>
    </submittedName>
</protein>
<dbReference type="GeneID" id="63777103"/>
<proteinExistence type="predicted"/>
<dbReference type="Pfam" id="PF01266">
    <property type="entry name" value="DAO"/>
    <property type="match status" value="1"/>
</dbReference>
<dbReference type="PANTHER" id="PTHR13847">
    <property type="entry name" value="SARCOSINE DEHYDROGENASE-RELATED"/>
    <property type="match status" value="1"/>
</dbReference>
<evidence type="ECO:0000259" key="2">
    <source>
        <dbReference type="Pfam" id="PF01266"/>
    </source>
</evidence>
<dbReference type="GO" id="GO:0042147">
    <property type="term" value="P:retrograde transport, endosome to Golgi"/>
    <property type="evidence" value="ECO:0007669"/>
    <property type="project" value="TreeGrafter"/>
</dbReference>
<evidence type="ECO:0000256" key="1">
    <source>
        <dbReference type="SAM" id="Phobius"/>
    </source>
</evidence>
<dbReference type="RefSeq" id="XP_040712438.1">
    <property type="nucleotide sequence ID" value="XM_040860891.1"/>
</dbReference>
<keyword evidence="4" id="KW-1185">Reference proteome</keyword>